<name>A0ABY7CXT8_9BASI</name>
<evidence type="ECO:0000313" key="2">
    <source>
        <dbReference type="EMBL" id="WAQ90113.1"/>
    </source>
</evidence>
<protein>
    <submittedName>
        <fullName evidence="2">Uncharacterized protein</fullName>
    </submittedName>
</protein>
<organism evidence="2 3">
    <name type="scientific">Puccinia triticina</name>
    <dbReference type="NCBI Taxonomy" id="208348"/>
    <lineage>
        <taxon>Eukaryota</taxon>
        <taxon>Fungi</taxon>
        <taxon>Dikarya</taxon>
        <taxon>Basidiomycota</taxon>
        <taxon>Pucciniomycotina</taxon>
        <taxon>Pucciniomycetes</taxon>
        <taxon>Pucciniales</taxon>
        <taxon>Pucciniaceae</taxon>
        <taxon>Puccinia</taxon>
    </lineage>
</organism>
<sequence length="375" mass="43505">MALQPSHNSYKRTTSCRDHFWVLIWLACVFLENVQCTFDRDSAHTWPTWARKMQEADPLHNNADLGYLHDVVKFADATSESQPILCGINTYPPPVQQERQNSLYNLKTPVRKRKSSGDDTELPFAFVNYERPAQIETEVIFEAIRSLEQPNGDRFINISNEREDEYRVLKIEEGQIYNFLDRAERASDTIKLRSLYSDLVIPDFANSMEQVRARIRRSYCQSRAEYLLEDLERILKVLPLYLFYVDLINTVIPVRGVRTKGVTTLKLQRQEAGQHFFQHVSELLEQYDAAKNGFLANSGFAEVALGTTSNQSPFCWTILTRWIKSSRASLASQNILNKNGKISSTFKQFFNEIFTCYIEKLYGKSEDLFDHEYVT</sequence>
<dbReference type="Proteomes" id="UP001164743">
    <property type="component" value="Chromosome 12A"/>
</dbReference>
<proteinExistence type="predicted"/>
<keyword evidence="1" id="KW-0732">Signal</keyword>
<feature type="chain" id="PRO_5047391079" evidence="1">
    <location>
        <begin position="37"/>
        <end position="375"/>
    </location>
</feature>
<dbReference type="RefSeq" id="XP_053025668.1">
    <property type="nucleotide sequence ID" value="XM_053162261.1"/>
</dbReference>
<dbReference type="GeneID" id="77803155"/>
<dbReference type="EMBL" id="CP110432">
    <property type="protein sequence ID" value="WAQ90113.1"/>
    <property type="molecule type" value="Genomic_DNA"/>
</dbReference>
<keyword evidence="3" id="KW-1185">Reference proteome</keyword>
<reference evidence="2" key="1">
    <citation type="submission" date="2022-10" db="EMBL/GenBank/DDBJ databases">
        <title>Puccinia triticina Genome sequencing and assembly.</title>
        <authorList>
            <person name="Li C."/>
        </authorList>
    </citation>
    <scope>NUCLEOTIDE SEQUENCE</scope>
    <source>
        <strain evidence="2">Pt15</strain>
    </source>
</reference>
<evidence type="ECO:0000256" key="1">
    <source>
        <dbReference type="SAM" id="SignalP"/>
    </source>
</evidence>
<accession>A0ABY7CXT8</accession>
<evidence type="ECO:0000313" key="3">
    <source>
        <dbReference type="Proteomes" id="UP001164743"/>
    </source>
</evidence>
<gene>
    <name evidence="2" type="ORF">PtA15_12A98</name>
</gene>
<feature type="signal peptide" evidence="1">
    <location>
        <begin position="1"/>
        <end position="36"/>
    </location>
</feature>